<dbReference type="Gene3D" id="3.40.50.150">
    <property type="entry name" value="Vaccinia Virus protein VP39"/>
    <property type="match status" value="1"/>
</dbReference>
<protein>
    <submittedName>
        <fullName evidence="2">Trans-aconitate 3-methyltransferase</fullName>
    </submittedName>
</protein>
<dbReference type="PANTHER" id="PTHR44942">
    <property type="entry name" value="METHYLTRANSF_11 DOMAIN-CONTAINING PROTEIN"/>
    <property type="match status" value="1"/>
</dbReference>
<dbReference type="GO" id="GO:0008757">
    <property type="term" value="F:S-adenosylmethionine-dependent methyltransferase activity"/>
    <property type="evidence" value="ECO:0007669"/>
    <property type="project" value="InterPro"/>
</dbReference>
<dbReference type="Pfam" id="PF08241">
    <property type="entry name" value="Methyltransf_11"/>
    <property type="match status" value="1"/>
</dbReference>
<dbReference type="EMBL" id="JAAGWQ010000299">
    <property type="protein sequence ID" value="KAF5657145.1"/>
    <property type="molecule type" value="Genomic_DNA"/>
</dbReference>
<comment type="caution">
    <text evidence="2">The sequence shown here is derived from an EMBL/GenBank/DDBJ whole genome shotgun (WGS) entry which is preliminary data.</text>
</comment>
<keyword evidence="2" id="KW-0489">Methyltransferase</keyword>
<dbReference type="PANTHER" id="PTHR44942:SF10">
    <property type="entry name" value="METHYLTRANSFERASE TYPE 11 DOMAIN-CONTAINING PROTEIN"/>
    <property type="match status" value="1"/>
</dbReference>
<evidence type="ECO:0000313" key="2">
    <source>
        <dbReference type="EMBL" id="KAF5657145.1"/>
    </source>
</evidence>
<dbReference type="InterPro" id="IPR051052">
    <property type="entry name" value="Diverse_substrate_MTase"/>
</dbReference>
<dbReference type="CDD" id="cd02440">
    <property type="entry name" value="AdoMet_MTases"/>
    <property type="match status" value="1"/>
</dbReference>
<evidence type="ECO:0000259" key="1">
    <source>
        <dbReference type="Pfam" id="PF08241"/>
    </source>
</evidence>
<name>A0A8H5SP12_FUSHE</name>
<dbReference type="InterPro" id="IPR029063">
    <property type="entry name" value="SAM-dependent_MTases_sf"/>
</dbReference>
<organism evidence="2 3">
    <name type="scientific">Fusarium heterosporum</name>
    <dbReference type="NCBI Taxonomy" id="42747"/>
    <lineage>
        <taxon>Eukaryota</taxon>
        <taxon>Fungi</taxon>
        <taxon>Dikarya</taxon>
        <taxon>Ascomycota</taxon>
        <taxon>Pezizomycotina</taxon>
        <taxon>Sordariomycetes</taxon>
        <taxon>Hypocreomycetidae</taxon>
        <taxon>Hypocreales</taxon>
        <taxon>Nectriaceae</taxon>
        <taxon>Fusarium</taxon>
        <taxon>Fusarium heterosporum species complex</taxon>
    </lineage>
</organism>
<proteinExistence type="predicted"/>
<dbReference type="SUPFAM" id="SSF53335">
    <property type="entry name" value="S-adenosyl-L-methionine-dependent methyltransferases"/>
    <property type="match status" value="1"/>
</dbReference>
<gene>
    <name evidence="2" type="ORF">FHETE_10595</name>
</gene>
<dbReference type="GO" id="GO:0032259">
    <property type="term" value="P:methylation"/>
    <property type="evidence" value="ECO:0007669"/>
    <property type="project" value="UniProtKB-KW"/>
</dbReference>
<reference evidence="2 3" key="1">
    <citation type="submission" date="2020-05" db="EMBL/GenBank/DDBJ databases">
        <title>Identification and distribution of gene clusters putatively required for synthesis of sphingolipid metabolism inhibitors in phylogenetically diverse species of the filamentous fungus Fusarium.</title>
        <authorList>
            <person name="Kim H.-S."/>
            <person name="Busman M."/>
            <person name="Brown D.W."/>
            <person name="Divon H."/>
            <person name="Uhlig S."/>
            <person name="Proctor R.H."/>
        </authorList>
    </citation>
    <scope>NUCLEOTIDE SEQUENCE [LARGE SCALE GENOMIC DNA]</scope>
    <source>
        <strain evidence="2 3">NRRL 20693</strain>
    </source>
</reference>
<keyword evidence="2" id="KW-0808">Transferase</keyword>
<evidence type="ECO:0000313" key="3">
    <source>
        <dbReference type="Proteomes" id="UP000567885"/>
    </source>
</evidence>
<keyword evidence="3" id="KW-1185">Reference proteome</keyword>
<dbReference type="InterPro" id="IPR013216">
    <property type="entry name" value="Methyltransf_11"/>
</dbReference>
<sequence>MPSQMSEQSPRDITFRNFSNQQASDYATGRLGYSKALVDGILDFHQSTGGQNGIVLDVGCGPGIATRILAPHFDVAYGADPGQSMIDKAQELGGQTRINGPIVYELSSAETIDQMEHVSTASVDMITAATAAHWFDMPRFWVAAAKLLKPGGTVAIWTSFRQTASDKQRTKMQSIFDEFRDSLSTYATAGTHVVQNGYADLVLPWDNPDTASLYNRQAFIRQELSAKAGLLSDPPTDDTTKDESLEDQLQKLERLVLTLGSVHRWQKANPESTGTENDCVKILLRKVRETAQETGESLDMSILADQMAIALILVKRM</sequence>
<feature type="domain" description="Methyltransferase type 11" evidence="1">
    <location>
        <begin position="56"/>
        <end position="156"/>
    </location>
</feature>
<dbReference type="Proteomes" id="UP000567885">
    <property type="component" value="Unassembled WGS sequence"/>
</dbReference>
<dbReference type="AlphaFoldDB" id="A0A8H5SP12"/>
<dbReference type="OrthoDB" id="10027013at2759"/>
<accession>A0A8H5SP12</accession>